<dbReference type="EMBL" id="CP007055">
    <property type="protein sequence ID" value="AHF99431.1"/>
    <property type="molecule type" value="Genomic_DNA"/>
</dbReference>
<evidence type="ECO:0000256" key="1">
    <source>
        <dbReference type="PROSITE-ProRule" id="PRU00325"/>
    </source>
</evidence>
<name>W0JR44_9EURY</name>
<accession>W0JR44</accession>
<evidence type="ECO:0000259" key="2">
    <source>
        <dbReference type="PROSITE" id="PS50966"/>
    </source>
</evidence>
<dbReference type="Proteomes" id="UP000019024">
    <property type="component" value="Chromosome"/>
</dbReference>
<dbReference type="PROSITE" id="PS50966">
    <property type="entry name" value="ZF_SWIM"/>
    <property type="match status" value="1"/>
</dbReference>
<feature type="domain" description="SWIM-type" evidence="2">
    <location>
        <begin position="42"/>
        <end position="74"/>
    </location>
</feature>
<dbReference type="HOGENOM" id="CLU_2366110_0_0_2"/>
<evidence type="ECO:0000313" key="4">
    <source>
        <dbReference type="EMBL" id="AHF99442.1"/>
    </source>
</evidence>
<sequence length="95" mass="10381">MSVAKSVQDVDERDRRAASEAMVVVPNGPGLYEVHSGETNTYVVDIVGGACECADSRYRDAHCKHARRVEMAIGEREIPAGVRVDPTLRLRRGGN</sequence>
<dbReference type="eggNOG" id="arCOG07773">
    <property type="taxonomic scope" value="Archaea"/>
</dbReference>
<protein>
    <recommendedName>
        <fullName evidence="2">SWIM-type domain-containing protein</fullName>
    </recommendedName>
</protein>
<dbReference type="KEGG" id="hlr:HALLA_11900"/>
<evidence type="ECO:0000313" key="5">
    <source>
        <dbReference type="Proteomes" id="UP000019024"/>
    </source>
</evidence>
<proteinExistence type="predicted"/>
<dbReference type="GO" id="GO:0008270">
    <property type="term" value="F:zinc ion binding"/>
    <property type="evidence" value="ECO:0007669"/>
    <property type="project" value="UniProtKB-KW"/>
</dbReference>
<organism evidence="4 5">
    <name type="scientific">Halostagnicola larsenii XH-48</name>
    <dbReference type="NCBI Taxonomy" id="797299"/>
    <lineage>
        <taxon>Archaea</taxon>
        <taxon>Methanobacteriati</taxon>
        <taxon>Methanobacteriota</taxon>
        <taxon>Stenosarchaea group</taxon>
        <taxon>Halobacteria</taxon>
        <taxon>Halobacteriales</taxon>
        <taxon>Natrialbaceae</taxon>
        <taxon>Halostagnicola</taxon>
    </lineage>
</organism>
<keyword evidence="1" id="KW-0862">Zinc</keyword>
<dbReference type="InterPro" id="IPR007527">
    <property type="entry name" value="Znf_SWIM"/>
</dbReference>
<dbReference type="STRING" id="797299.HALLA_11900"/>
<keyword evidence="1" id="KW-0863">Zinc-finger</keyword>
<reference evidence="4 5" key="1">
    <citation type="submission" date="2014-01" db="EMBL/GenBank/DDBJ databases">
        <authorList>
            <consortium name="DOE Joint Genome Institute"/>
            <person name="Anderson I."/>
            <person name="Huntemann M."/>
            <person name="Han J."/>
            <person name="Chen A."/>
            <person name="Kyrpides N."/>
            <person name="Mavromatis K."/>
            <person name="Markowitz V."/>
            <person name="Palaniappan K."/>
            <person name="Ivanova N."/>
            <person name="Schaumberg A."/>
            <person name="Pati A."/>
            <person name="Liolios K."/>
            <person name="Nordberg H.P."/>
            <person name="Cantor M.N."/>
            <person name="Hua S.X."/>
            <person name="Woyke T."/>
        </authorList>
    </citation>
    <scope>NUCLEOTIDE SEQUENCE [LARGE SCALE GENOMIC DNA]</scope>
    <source>
        <strain evidence="4 5">XH-48</strain>
    </source>
</reference>
<dbReference type="RefSeq" id="WP_049952668.1">
    <property type="nucleotide sequence ID" value="NZ_CP007055.1"/>
</dbReference>
<dbReference type="GeneID" id="25145206"/>
<gene>
    <name evidence="3" type="ORF">HALLA_11900</name>
    <name evidence="4" type="ORF">HALLA_12215</name>
</gene>
<dbReference type="EMBL" id="CP007055">
    <property type="protein sequence ID" value="AHF99442.1"/>
    <property type="molecule type" value="Genomic_DNA"/>
</dbReference>
<keyword evidence="1" id="KW-0479">Metal-binding</keyword>
<evidence type="ECO:0000313" key="3">
    <source>
        <dbReference type="EMBL" id="AHF99431.1"/>
    </source>
</evidence>
<dbReference type="AlphaFoldDB" id="W0JR44"/>
<dbReference type="KEGG" id="hlr:HALLA_12215"/>
<keyword evidence="5" id="KW-1185">Reference proteome</keyword>
<dbReference type="OrthoDB" id="142306at2157"/>